<evidence type="ECO:0000256" key="3">
    <source>
        <dbReference type="ARBA" id="ARBA00023221"/>
    </source>
</evidence>
<keyword evidence="3" id="KW-0443">Lipid metabolism</keyword>
<dbReference type="InterPro" id="IPR050259">
    <property type="entry name" value="SDR"/>
</dbReference>
<dbReference type="FunFam" id="3.40.50.720:FF:000173">
    <property type="entry name" value="3-oxoacyl-[acyl-carrier protein] reductase"/>
    <property type="match status" value="1"/>
</dbReference>
<dbReference type="EC" id="1.1.1.100" evidence="5"/>
<dbReference type="EMBL" id="CYYW01000027">
    <property type="protein sequence ID" value="CUO61073.1"/>
    <property type="molecule type" value="Genomic_DNA"/>
</dbReference>
<dbReference type="InterPro" id="IPR020904">
    <property type="entry name" value="Sc_DH/Rdtase_CS"/>
</dbReference>
<proteinExistence type="inferred from homology"/>
<name>A0A174GF77_9FIRM</name>
<accession>A0A174GF77</accession>
<dbReference type="GO" id="GO:0004316">
    <property type="term" value="F:3-oxoacyl-[acyl-carrier-protein] reductase (NADPH) activity"/>
    <property type="evidence" value="ECO:0007669"/>
    <property type="project" value="UniProtKB-EC"/>
</dbReference>
<protein>
    <submittedName>
        <fullName evidence="5">3-oxoacyl-[acyl-carrier-protein] reductase FabG</fullName>
        <ecNumber evidence="5">1.1.1.100</ecNumber>
    </submittedName>
</protein>
<dbReference type="Gene3D" id="3.40.50.720">
    <property type="entry name" value="NAD(P)-binding Rossmann-like Domain"/>
    <property type="match status" value="1"/>
</dbReference>
<dbReference type="PRINTS" id="PR00081">
    <property type="entry name" value="GDHRDH"/>
</dbReference>
<dbReference type="Pfam" id="PF00106">
    <property type="entry name" value="adh_short"/>
    <property type="match status" value="1"/>
</dbReference>
<dbReference type="PANTHER" id="PTHR42879:SF2">
    <property type="entry name" value="3-OXOACYL-[ACYL-CARRIER-PROTEIN] REDUCTASE FABG"/>
    <property type="match status" value="1"/>
</dbReference>
<dbReference type="SUPFAM" id="SSF51735">
    <property type="entry name" value="NAD(P)-binding Rossmann-fold domains"/>
    <property type="match status" value="1"/>
</dbReference>
<organism evidence="5 6">
    <name type="scientific">Agathobacter rectalis</name>
    <dbReference type="NCBI Taxonomy" id="39491"/>
    <lineage>
        <taxon>Bacteria</taxon>
        <taxon>Bacillati</taxon>
        <taxon>Bacillota</taxon>
        <taxon>Clostridia</taxon>
        <taxon>Lachnospirales</taxon>
        <taxon>Lachnospiraceae</taxon>
        <taxon>Agathobacter</taxon>
    </lineage>
</organism>
<dbReference type="InterPro" id="IPR002347">
    <property type="entry name" value="SDR_fam"/>
</dbReference>
<evidence type="ECO:0000256" key="4">
    <source>
        <dbReference type="RuleBase" id="RU000363"/>
    </source>
</evidence>
<dbReference type="AlphaFoldDB" id="A0A174GF77"/>
<gene>
    <name evidence="5" type="primary">fabG_3</name>
    <name evidence="5" type="ORF">ERS852417_02689</name>
</gene>
<dbReference type="PROSITE" id="PS00061">
    <property type="entry name" value="ADH_SHORT"/>
    <property type="match status" value="1"/>
</dbReference>
<dbReference type="GO" id="GO:0032787">
    <property type="term" value="P:monocarboxylic acid metabolic process"/>
    <property type="evidence" value="ECO:0007669"/>
    <property type="project" value="UniProtKB-ARBA"/>
</dbReference>
<dbReference type="GO" id="GO:0008202">
    <property type="term" value="P:steroid metabolic process"/>
    <property type="evidence" value="ECO:0007669"/>
    <property type="project" value="UniProtKB-KW"/>
</dbReference>
<evidence type="ECO:0000313" key="5">
    <source>
        <dbReference type="EMBL" id="CUO61073.1"/>
    </source>
</evidence>
<keyword evidence="3" id="KW-0753">Steroid metabolism</keyword>
<dbReference type="PANTHER" id="PTHR42879">
    <property type="entry name" value="3-OXOACYL-(ACYL-CARRIER-PROTEIN) REDUCTASE"/>
    <property type="match status" value="1"/>
</dbReference>
<keyword evidence="2 5" id="KW-0560">Oxidoreductase</keyword>
<dbReference type="PRINTS" id="PR00080">
    <property type="entry name" value="SDRFAMILY"/>
</dbReference>
<evidence type="ECO:0000256" key="1">
    <source>
        <dbReference type="ARBA" id="ARBA00006484"/>
    </source>
</evidence>
<evidence type="ECO:0000256" key="2">
    <source>
        <dbReference type="ARBA" id="ARBA00023002"/>
    </source>
</evidence>
<reference evidence="5 6" key="1">
    <citation type="submission" date="2015-09" db="EMBL/GenBank/DDBJ databases">
        <authorList>
            <consortium name="Pathogen Informatics"/>
        </authorList>
    </citation>
    <scope>NUCLEOTIDE SEQUENCE [LARGE SCALE GENOMIC DNA]</scope>
    <source>
        <strain evidence="5 6">2789STDY5608860</strain>
    </source>
</reference>
<evidence type="ECO:0000313" key="6">
    <source>
        <dbReference type="Proteomes" id="UP000095384"/>
    </source>
</evidence>
<sequence>MEIDLKNKVIIITGGTKGLGKAIVTQLANSGAKLVINYKSDVANAERFLKEICRVNQNCILVKADVTQEKQVRELYKKALERFEKVDILINNAGSCDDSYIQFMKYDQWDRVIKNNLYTVFLCSRIFSKALIKSGNGKIINIASIKGQVGSEGQCNYSASKAGVIGVTKALAKELGPHNICVNAVCPGFVVTDLNKGNSNKVSYAMQMSVVTPEFAVQDLVNFITFFCSDLIKGVSGRVFNLDSRIM</sequence>
<dbReference type="RefSeq" id="WP_055225010.1">
    <property type="nucleotide sequence ID" value="NZ_CYYW01000027.1"/>
</dbReference>
<dbReference type="InterPro" id="IPR036291">
    <property type="entry name" value="NAD(P)-bd_dom_sf"/>
</dbReference>
<dbReference type="Proteomes" id="UP000095384">
    <property type="component" value="Unassembled WGS sequence"/>
</dbReference>
<comment type="similarity">
    <text evidence="1 4">Belongs to the short-chain dehydrogenases/reductases (SDR) family.</text>
</comment>